<keyword evidence="4" id="KW-1185">Reference proteome</keyword>
<feature type="compositionally biased region" description="Basic residues" evidence="1">
    <location>
        <begin position="453"/>
        <end position="464"/>
    </location>
</feature>
<name>A0A7W8QQC6_9ACTN</name>
<feature type="compositionally biased region" description="Gly residues" evidence="1">
    <location>
        <begin position="512"/>
        <end position="523"/>
    </location>
</feature>
<dbReference type="InterPro" id="IPR000157">
    <property type="entry name" value="TIR_dom"/>
</dbReference>
<dbReference type="PROSITE" id="PS50104">
    <property type="entry name" value="TIR"/>
    <property type="match status" value="1"/>
</dbReference>
<dbReference type="Gene3D" id="3.40.50.10140">
    <property type="entry name" value="Toll/interleukin-1 receptor homology (TIR) domain"/>
    <property type="match status" value="1"/>
</dbReference>
<organism evidence="3 4">
    <name type="scientific">Nocardiopsis composta</name>
    <dbReference type="NCBI Taxonomy" id="157465"/>
    <lineage>
        <taxon>Bacteria</taxon>
        <taxon>Bacillati</taxon>
        <taxon>Actinomycetota</taxon>
        <taxon>Actinomycetes</taxon>
        <taxon>Streptosporangiales</taxon>
        <taxon>Nocardiopsidaceae</taxon>
        <taxon>Nocardiopsis</taxon>
    </lineage>
</organism>
<dbReference type="SUPFAM" id="SSF52200">
    <property type="entry name" value="Toll/Interleukin receptor TIR domain"/>
    <property type="match status" value="1"/>
</dbReference>
<comment type="caution">
    <text evidence="3">The sequence shown here is derived from an EMBL/GenBank/DDBJ whole genome shotgun (WGS) entry which is preliminary data.</text>
</comment>
<protein>
    <recommendedName>
        <fullName evidence="2">TIR domain-containing protein</fullName>
    </recommendedName>
</protein>
<feature type="compositionally biased region" description="Gly residues" evidence="1">
    <location>
        <begin position="484"/>
        <end position="496"/>
    </location>
</feature>
<dbReference type="GO" id="GO:0007165">
    <property type="term" value="P:signal transduction"/>
    <property type="evidence" value="ECO:0007669"/>
    <property type="project" value="InterPro"/>
</dbReference>
<dbReference type="RefSeq" id="WP_184395462.1">
    <property type="nucleotide sequence ID" value="NZ_BAAAJD010000060.1"/>
</dbReference>
<dbReference type="InterPro" id="IPR035897">
    <property type="entry name" value="Toll_tir_struct_dom_sf"/>
</dbReference>
<accession>A0A7W8QQC6</accession>
<dbReference type="Pfam" id="PF13676">
    <property type="entry name" value="TIR_2"/>
    <property type="match status" value="1"/>
</dbReference>
<dbReference type="AlphaFoldDB" id="A0A7W8QQC6"/>
<feature type="region of interest" description="Disordered" evidence="1">
    <location>
        <begin position="439"/>
        <end position="523"/>
    </location>
</feature>
<reference evidence="3 4" key="1">
    <citation type="submission" date="2020-08" db="EMBL/GenBank/DDBJ databases">
        <title>Sequencing the genomes of 1000 actinobacteria strains.</title>
        <authorList>
            <person name="Klenk H.-P."/>
        </authorList>
    </citation>
    <scope>NUCLEOTIDE SEQUENCE [LARGE SCALE GENOMIC DNA]</scope>
    <source>
        <strain evidence="3 4">DSM 44551</strain>
    </source>
</reference>
<dbReference type="EMBL" id="JACHDB010000001">
    <property type="protein sequence ID" value="MBB5434668.1"/>
    <property type="molecule type" value="Genomic_DNA"/>
</dbReference>
<gene>
    <name evidence="3" type="ORF">HDA36_004752</name>
</gene>
<dbReference type="Proteomes" id="UP000572635">
    <property type="component" value="Unassembled WGS sequence"/>
</dbReference>
<sequence length="523" mass="55281">MADTRGGVFFSYVRTEYRLAEPLIAALRAQGLRVFVDRHDVRDFSSISESLSGALAESTLLVALYSPAYLSRSSCNFELTAAFLAGQREGDPCRRIAVISPTSSFEHVHPMELRDRRSFSLADHLGREDELAAAIARRAGEVGGTIGPPPEGGGVRWFPAPPLGRPEFQPFRRRLWEAHSALRPGAASYHTGRWEGGSAWVSSLDAGTATAFCHAYAFQFGAAYPGGVYWLDLAGEAGDAAQGYARRVRELARAAGAGDGSAADPVELHLSRIAERMDRDGGRSLWVVDGLPGAAPEAHRPLRNPHPSGSTLLTGFGRGGDGLGEEVDITDTGEQAALELLTRDHGPIGRPGGEERAAEQVVRLLGGTPVALSAARRLLPSAPAEIRYQQLEQDLRDPGHDVLDYDPAYRGLADRLCADVAALPEEARALVVWACRRAPPAGARGRPGPGARGARRDRRRRRAAPGHPAAGGAGRPPLRAGRPRGPGGQRLPGAGSGAALPGSRAPGEVRQGVGGSGEPGTDD</sequence>
<evidence type="ECO:0000256" key="1">
    <source>
        <dbReference type="SAM" id="MobiDB-lite"/>
    </source>
</evidence>
<evidence type="ECO:0000259" key="2">
    <source>
        <dbReference type="PROSITE" id="PS50104"/>
    </source>
</evidence>
<evidence type="ECO:0000313" key="4">
    <source>
        <dbReference type="Proteomes" id="UP000572635"/>
    </source>
</evidence>
<feature type="domain" description="TIR" evidence="2">
    <location>
        <begin position="4"/>
        <end position="143"/>
    </location>
</feature>
<evidence type="ECO:0000313" key="3">
    <source>
        <dbReference type="EMBL" id="MBB5434668.1"/>
    </source>
</evidence>
<feature type="compositionally biased region" description="Low complexity" evidence="1">
    <location>
        <begin position="497"/>
        <end position="506"/>
    </location>
</feature>
<proteinExistence type="predicted"/>